<protein>
    <submittedName>
        <fullName evidence="1">Uncharacterized protein</fullName>
    </submittedName>
</protein>
<organism evidence="1 2">
    <name type="scientific">Collybiopsis luxurians FD-317 M1</name>
    <dbReference type="NCBI Taxonomy" id="944289"/>
    <lineage>
        <taxon>Eukaryota</taxon>
        <taxon>Fungi</taxon>
        <taxon>Dikarya</taxon>
        <taxon>Basidiomycota</taxon>
        <taxon>Agaricomycotina</taxon>
        <taxon>Agaricomycetes</taxon>
        <taxon>Agaricomycetidae</taxon>
        <taxon>Agaricales</taxon>
        <taxon>Marasmiineae</taxon>
        <taxon>Omphalotaceae</taxon>
        <taxon>Collybiopsis</taxon>
        <taxon>Collybiopsis luxurians</taxon>
    </lineage>
</organism>
<proteinExistence type="predicted"/>
<reference evidence="1 2" key="1">
    <citation type="submission" date="2014-04" db="EMBL/GenBank/DDBJ databases">
        <title>Evolutionary Origins and Diversification of the Mycorrhizal Mutualists.</title>
        <authorList>
            <consortium name="DOE Joint Genome Institute"/>
            <consortium name="Mycorrhizal Genomics Consortium"/>
            <person name="Kohler A."/>
            <person name="Kuo A."/>
            <person name="Nagy L.G."/>
            <person name="Floudas D."/>
            <person name="Copeland A."/>
            <person name="Barry K.W."/>
            <person name="Cichocki N."/>
            <person name="Veneault-Fourrey C."/>
            <person name="LaButti K."/>
            <person name="Lindquist E.A."/>
            <person name="Lipzen A."/>
            <person name="Lundell T."/>
            <person name="Morin E."/>
            <person name="Murat C."/>
            <person name="Riley R."/>
            <person name="Ohm R."/>
            <person name="Sun H."/>
            <person name="Tunlid A."/>
            <person name="Henrissat B."/>
            <person name="Grigoriev I.V."/>
            <person name="Hibbett D.S."/>
            <person name="Martin F."/>
        </authorList>
    </citation>
    <scope>NUCLEOTIDE SEQUENCE [LARGE SCALE GENOMIC DNA]</scope>
    <source>
        <strain evidence="1 2">FD-317 M1</strain>
    </source>
</reference>
<name>A0A0D0C3M1_9AGAR</name>
<keyword evidence="2" id="KW-1185">Reference proteome</keyword>
<gene>
    <name evidence="1" type="ORF">GYMLUDRAFT_88701</name>
</gene>
<dbReference type="AlphaFoldDB" id="A0A0D0C3M1"/>
<dbReference type="EMBL" id="KN834843">
    <property type="protein sequence ID" value="KIK52412.1"/>
    <property type="molecule type" value="Genomic_DNA"/>
</dbReference>
<dbReference type="HOGENOM" id="CLU_1540253_0_0_1"/>
<sequence length="174" mass="18937">MCSTPTDLGRRFDINGPIDRLSPRLITVVTVTGTSLASRDPSPSQLAARLTAQNLIEETAAALRTKGEIQAALWTAEFENDIDTNAAEGDKIKFTIKAPLKECGETPSHKRGLKITGIESSKDCMGIAVIGEKRGVIFDKDDHTLYQQGSNCSPFQSFPSMPWSQFAFARFVGT</sequence>
<accession>A0A0D0C3M1</accession>
<evidence type="ECO:0000313" key="1">
    <source>
        <dbReference type="EMBL" id="KIK52412.1"/>
    </source>
</evidence>
<evidence type="ECO:0000313" key="2">
    <source>
        <dbReference type="Proteomes" id="UP000053593"/>
    </source>
</evidence>
<dbReference type="Proteomes" id="UP000053593">
    <property type="component" value="Unassembled WGS sequence"/>
</dbReference>